<evidence type="ECO:0000256" key="1">
    <source>
        <dbReference type="SAM" id="SignalP"/>
    </source>
</evidence>
<dbReference type="PANTHER" id="PTHR35617">
    <property type="entry name" value="PHAGE_INTEGRASE DOMAIN-CONTAINING PROTEIN"/>
    <property type="match status" value="1"/>
</dbReference>
<sequence>AGVLAGLLLQKVYVAVISAYHVPLGGLSVGRNPLVTRFLCGVLRLRPPVRPRVPTRDLVVVLEALCRPLFEPIEEISDQLLTIKTTLLLALTSLKRVGDLQGLSLALPTLTLPLDWLKHFFTPERGMFL</sequence>
<accession>A0ABD0P9J8</accession>
<dbReference type="EMBL" id="JAMKFB020000017">
    <property type="protein sequence ID" value="KAL0170729.1"/>
    <property type="molecule type" value="Genomic_DNA"/>
</dbReference>
<protein>
    <submittedName>
        <fullName evidence="2">Uncharacterized protein</fullName>
    </submittedName>
</protein>
<evidence type="ECO:0000313" key="3">
    <source>
        <dbReference type="Proteomes" id="UP001529510"/>
    </source>
</evidence>
<keyword evidence="1" id="KW-0732">Signal</keyword>
<feature type="signal peptide" evidence="1">
    <location>
        <begin position="1"/>
        <end position="19"/>
    </location>
</feature>
<feature type="non-terminal residue" evidence="2">
    <location>
        <position position="129"/>
    </location>
</feature>
<proteinExistence type="predicted"/>
<dbReference type="Proteomes" id="UP001529510">
    <property type="component" value="Unassembled WGS sequence"/>
</dbReference>
<feature type="non-terminal residue" evidence="2">
    <location>
        <position position="1"/>
    </location>
</feature>
<feature type="chain" id="PRO_5044864410" evidence="1">
    <location>
        <begin position="20"/>
        <end position="129"/>
    </location>
</feature>
<keyword evidence="3" id="KW-1185">Reference proteome</keyword>
<evidence type="ECO:0000313" key="2">
    <source>
        <dbReference type="EMBL" id="KAL0170729.1"/>
    </source>
</evidence>
<organism evidence="2 3">
    <name type="scientific">Cirrhinus mrigala</name>
    <name type="common">Mrigala</name>
    <dbReference type="NCBI Taxonomy" id="683832"/>
    <lineage>
        <taxon>Eukaryota</taxon>
        <taxon>Metazoa</taxon>
        <taxon>Chordata</taxon>
        <taxon>Craniata</taxon>
        <taxon>Vertebrata</taxon>
        <taxon>Euteleostomi</taxon>
        <taxon>Actinopterygii</taxon>
        <taxon>Neopterygii</taxon>
        <taxon>Teleostei</taxon>
        <taxon>Ostariophysi</taxon>
        <taxon>Cypriniformes</taxon>
        <taxon>Cyprinidae</taxon>
        <taxon>Labeoninae</taxon>
        <taxon>Labeonini</taxon>
        <taxon>Cirrhinus</taxon>
    </lineage>
</organism>
<name>A0ABD0P9J8_CIRMR</name>
<dbReference type="AlphaFoldDB" id="A0ABD0P9J8"/>
<dbReference type="PANTHER" id="PTHR35617:SF3">
    <property type="entry name" value="CORE-BINDING (CB) DOMAIN-CONTAINING PROTEIN"/>
    <property type="match status" value="1"/>
</dbReference>
<comment type="caution">
    <text evidence="2">The sequence shown here is derived from an EMBL/GenBank/DDBJ whole genome shotgun (WGS) entry which is preliminary data.</text>
</comment>
<gene>
    <name evidence="2" type="ORF">M9458_035325</name>
</gene>
<reference evidence="2 3" key="1">
    <citation type="submission" date="2024-05" db="EMBL/GenBank/DDBJ databases">
        <title>Genome sequencing and assembly of Indian major carp, Cirrhinus mrigala (Hamilton, 1822).</title>
        <authorList>
            <person name="Mohindra V."/>
            <person name="Chowdhury L.M."/>
            <person name="Lal K."/>
            <person name="Jena J.K."/>
        </authorList>
    </citation>
    <scope>NUCLEOTIDE SEQUENCE [LARGE SCALE GENOMIC DNA]</scope>
    <source>
        <strain evidence="2">CM1030</strain>
        <tissue evidence="2">Blood</tissue>
    </source>
</reference>